<sequence>MIAGAEVVVTADAHGLICYGSRLPAGLLYSTVAGTPYTDEHGAPWTFLGMYELEGIKLGTADLRLLSPISCIDFDWCIGHELDDTAGLLEPEWHEGTRETIGTINGGTVTAYRVSYAAEDGTMIDRTAIFMPETFDYSLAKTELLEMADQFERLSKTLRNQARKAVHA</sequence>
<organism evidence="1 2">
    <name type="scientific">Rathayibacter festucae DSM 15932</name>
    <dbReference type="NCBI Taxonomy" id="1328866"/>
    <lineage>
        <taxon>Bacteria</taxon>
        <taxon>Bacillati</taxon>
        <taxon>Actinomycetota</taxon>
        <taxon>Actinomycetes</taxon>
        <taxon>Micrococcales</taxon>
        <taxon>Microbacteriaceae</taxon>
        <taxon>Rathayibacter</taxon>
    </lineage>
</organism>
<gene>
    <name evidence="1" type="ORF">C1I64_11560</name>
</gene>
<reference evidence="1 2" key="1">
    <citation type="submission" date="2018-03" db="EMBL/GenBank/DDBJ databases">
        <title>Bacteriophage NCPPB3778 and a type I-E CRISPR drive the evolution of the US Biological Select Agent, Rathayibacter toxicus.</title>
        <authorList>
            <person name="Davis E.W.II."/>
            <person name="Tabima J.F."/>
            <person name="Weisberg A.J."/>
            <person name="Dantas Lopes L."/>
            <person name="Wiseman M.S."/>
            <person name="Wiseman M.S."/>
            <person name="Pupko T."/>
            <person name="Belcher M.S."/>
            <person name="Sechler A.J."/>
            <person name="Tancos M.A."/>
            <person name="Schroeder B.K."/>
            <person name="Murray T.D."/>
            <person name="Luster D.G."/>
            <person name="Schneider W.L."/>
            <person name="Rogers E."/>
            <person name="Andreote F.D."/>
            <person name="Grunwald N.J."/>
            <person name="Putnam M.L."/>
            <person name="Chang J.H."/>
        </authorList>
    </citation>
    <scope>NUCLEOTIDE SEQUENCE [LARGE SCALE GENOMIC DNA]</scope>
    <source>
        <strain evidence="1 2">DSM 15932</strain>
    </source>
</reference>
<dbReference type="KEGG" id="rfs:C1I64_11560"/>
<evidence type="ECO:0000313" key="1">
    <source>
        <dbReference type="EMBL" id="AZZ52613.1"/>
    </source>
</evidence>
<dbReference type="Proteomes" id="UP000285317">
    <property type="component" value="Chromosome"/>
</dbReference>
<name>A0A3T0T1Z4_9MICO</name>
<dbReference type="AlphaFoldDB" id="A0A3T0T1Z4"/>
<accession>A0A3T0T1Z4</accession>
<dbReference type="EMBL" id="CP028137">
    <property type="protein sequence ID" value="AZZ52613.1"/>
    <property type="molecule type" value="Genomic_DNA"/>
</dbReference>
<protein>
    <submittedName>
        <fullName evidence="1">Uncharacterized protein</fullName>
    </submittedName>
</protein>
<evidence type="ECO:0000313" key="2">
    <source>
        <dbReference type="Proteomes" id="UP000285317"/>
    </source>
</evidence>
<proteinExistence type="predicted"/>